<evidence type="ECO:0000256" key="4">
    <source>
        <dbReference type="RuleBase" id="RU000363"/>
    </source>
</evidence>
<dbReference type="CDD" id="cd05374">
    <property type="entry name" value="17beta-HSD-like_SDR_c"/>
    <property type="match status" value="1"/>
</dbReference>
<sequence length="279" mass="30355">MVSSIFITGASSGIGLASAKLFFKAGWAVIATMRSPESAVELKQLDPSRMLLERVDLLEPGTIEPAINAAIKKFGKIDVVLNNAGFGQYGVFEMMPPEKIREQFDVNLFGVMNVTRTILPHLRAQKSGCIINVSSGAGLYALPLSTMYCASKFALEGFTEALSYELATHNILVKSVIPHSGITSTSFADTAKTRVPMDPTLAPAYGEYLGKVIQKFESMEAGRSVSSDDVAKVIYTASTDGTDKLRYLVGTDEYGSIKARYGSKSDEEYMKHMRSVFNE</sequence>
<proteinExistence type="inferred from homology"/>
<dbReference type="PRINTS" id="PR00081">
    <property type="entry name" value="GDHRDH"/>
</dbReference>
<organism evidence="5 6">
    <name type="scientific">Glonium stellatum</name>
    <dbReference type="NCBI Taxonomy" id="574774"/>
    <lineage>
        <taxon>Eukaryota</taxon>
        <taxon>Fungi</taxon>
        <taxon>Dikarya</taxon>
        <taxon>Ascomycota</taxon>
        <taxon>Pezizomycotina</taxon>
        <taxon>Dothideomycetes</taxon>
        <taxon>Pleosporomycetidae</taxon>
        <taxon>Gloniales</taxon>
        <taxon>Gloniaceae</taxon>
        <taxon>Glonium</taxon>
    </lineage>
</organism>
<keyword evidence="6" id="KW-1185">Reference proteome</keyword>
<dbReference type="AlphaFoldDB" id="A0A8E2K086"/>
<dbReference type="InterPro" id="IPR036291">
    <property type="entry name" value="NAD(P)-bd_dom_sf"/>
</dbReference>
<dbReference type="Proteomes" id="UP000250140">
    <property type="component" value="Unassembled WGS sequence"/>
</dbReference>
<evidence type="ECO:0000313" key="5">
    <source>
        <dbReference type="EMBL" id="OCL15362.1"/>
    </source>
</evidence>
<comment type="similarity">
    <text evidence="1 4">Belongs to the short-chain dehydrogenases/reductases (SDR) family.</text>
</comment>
<dbReference type="PANTHER" id="PTHR43976">
    <property type="entry name" value="SHORT CHAIN DEHYDROGENASE"/>
    <property type="match status" value="1"/>
</dbReference>
<dbReference type="InterPro" id="IPR020904">
    <property type="entry name" value="Sc_DH/Rdtase_CS"/>
</dbReference>
<dbReference type="InterPro" id="IPR051911">
    <property type="entry name" value="SDR_oxidoreductase"/>
</dbReference>
<evidence type="ECO:0000256" key="2">
    <source>
        <dbReference type="ARBA" id="ARBA00022857"/>
    </source>
</evidence>
<dbReference type="EMBL" id="KV748455">
    <property type="protein sequence ID" value="OCL15362.1"/>
    <property type="molecule type" value="Genomic_DNA"/>
</dbReference>
<keyword evidence="2" id="KW-0521">NADP</keyword>
<accession>A0A8E2K086</accession>
<dbReference type="PROSITE" id="PS00061">
    <property type="entry name" value="ADH_SHORT"/>
    <property type="match status" value="1"/>
</dbReference>
<name>A0A8E2K086_9PEZI</name>
<evidence type="ECO:0000256" key="1">
    <source>
        <dbReference type="ARBA" id="ARBA00006484"/>
    </source>
</evidence>
<dbReference type="Gene3D" id="3.40.50.720">
    <property type="entry name" value="NAD(P)-binding Rossmann-like Domain"/>
    <property type="match status" value="1"/>
</dbReference>
<evidence type="ECO:0000313" key="6">
    <source>
        <dbReference type="Proteomes" id="UP000250140"/>
    </source>
</evidence>
<keyword evidence="3" id="KW-0560">Oxidoreductase</keyword>
<protein>
    <submittedName>
        <fullName evidence="5">Short-chain alcohol dehydrogenase</fullName>
    </submittedName>
</protein>
<gene>
    <name evidence="5" type="ORF">AOQ84DRAFT_329539</name>
</gene>
<dbReference type="GO" id="GO:0016491">
    <property type="term" value="F:oxidoreductase activity"/>
    <property type="evidence" value="ECO:0007669"/>
    <property type="project" value="UniProtKB-KW"/>
</dbReference>
<dbReference type="PANTHER" id="PTHR43976:SF16">
    <property type="entry name" value="SHORT-CHAIN DEHYDROGENASE_REDUCTASE FAMILY PROTEIN"/>
    <property type="match status" value="1"/>
</dbReference>
<dbReference type="SUPFAM" id="SSF51735">
    <property type="entry name" value="NAD(P)-binding Rossmann-fold domains"/>
    <property type="match status" value="1"/>
</dbReference>
<dbReference type="OrthoDB" id="1274115at2759"/>
<evidence type="ECO:0000256" key="3">
    <source>
        <dbReference type="ARBA" id="ARBA00023002"/>
    </source>
</evidence>
<dbReference type="PRINTS" id="PR00080">
    <property type="entry name" value="SDRFAMILY"/>
</dbReference>
<dbReference type="InterPro" id="IPR002347">
    <property type="entry name" value="SDR_fam"/>
</dbReference>
<dbReference type="Pfam" id="PF00106">
    <property type="entry name" value="adh_short"/>
    <property type="match status" value="1"/>
</dbReference>
<reference evidence="5 6" key="1">
    <citation type="journal article" date="2016" name="Nat. Commun.">
        <title>Ectomycorrhizal ecology is imprinted in the genome of the dominant symbiotic fungus Cenococcum geophilum.</title>
        <authorList>
            <consortium name="DOE Joint Genome Institute"/>
            <person name="Peter M."/>
            <person name="Kohler A."/>
            <person name="Ohm R.A."/>
            <person name="Kuo A."/>
            <person name="Krutzmann J."/>
            <person name="Morin E."/>
            <person name="Arend M."/>
            <person name="Barry K.W."/>
            <person name="Binder M."/>
            <person name="Choi C."/>
            <person name="Clum A."/>
            <person name="Copeland A."/>
            <person name="Grisel N."/>
            <person name="Haridas S."/>
            <person name="Kipfer T."/>
            <person name="LaButti K."/>
            <person name="Lindquist E."/>
            <person name="Lipzen A."/>
            <person name="Maire R."/>
            <person name="Meier B."/>
            <person name="Mihaltcheva S."/>
            <person name="Molinier V."/>
            <person name="Murat C."/>
            <person name="Poggeler S."/>
            <person name="Quandt C.A."/>
            <person name="Sperisen C."/>
            <person name="Tritt A."/>
            <person name="Tisserant E."/>
            <person name="Crous P.W."/>
            <person name="Henrissat B."/>
            <person name="Nehls U."/>
            <person name="Egli S."/>
            <person name="Spatafora J.W."/>
            <person name="Grigoriev I.V."/>
            <person name="Martin F.M."/>
        </authorList>
    </citation>
    <scope>NUCLEOTIDE SEQUENCE [LARGE SCALE GENOMIC DNA]</scope>
    <source>
        <strain evidence="5 6">CBS 207.34</strain>
    </source>
</reference>